<evidence type="ECO:0008006" key="3">
    <source>
        <dbReference type="Google" id="ProtNLM"/>
    </source>
</evidence>
<organism evidence="1 2">
    <name type="scientific">Phototrophicus methaneseepsis</name>
    <dbReference type="NCBI Taxonomy" id="2710758"/>
    <lineage>
        <taxon>Bacteria</taxon>
        <taxon>Bacillati</taxon>
        <taxon>Chloroflexota</taxon>
        <taxon>Candidatus Thermofontia</taxon>
        <taxon>Phototrophicales</taxon>
        <taxon>Phototrophicaceae</taxon>
        <taxon>Phototrophicus</taxon>
    </lineage>
</organism>
<dbReference type="EMBL" id="CP062983">
    <property type="protein sequence ID" value="QPC83137.1"/>
    <property type="molecule type" value="Genomic_DNA"/>
</dbReference>
<keyword evidence="2" id="KW-1185">Reference proteome</keyword>
<evidence type="ECO:0000313" key="2">
    <source>
        <dbReference type="Proteomes" id="UP000594468"/>
    </source>
</evidence>
<sequence>MLKQPWRNFDQLLPEAHLERYGSLGNRQNVMLSLLSIVAYRALLDAGFEKSDATTMLADMGWRVY</sequence>
<accession>A0A7S8EA08</accession>
<gene>
    <name evidence="1" type="ORF">G4Y79_01820</name>
</gene>
<proteinExistence type="predicted"/>
<protein>
    <recommendedName>
        <fullName evidence="3">Transposase</fullName>
    </recommendedName>
</protein>
<dbReference type="KEGG" id="pmet:G4Y79_01820"/>
<evidence type="ECO:0000313" key="1">
    <source>
        <dbReference type="EMBL" id="QPC83137.1"/>
    </source>
</evidence>
<dbReference type="AlphaFoldDB" id="A0A7S8EA08"/>
<name>A0A7S8EA08_9CHLR</name>
<dbReference type="Proteomes" id="UP000594468">
    <property type="component" value="Chromosome"/>
</dbReference>
<dbReference type="RefSeq" id="WP_195171206.1">
    <property type="nucleotide sequence ID" value="NZ_CP062983.1"/>
</dbReference>
<reference evidence="1 2" key="1">
    <citation type="submission" date="2020-02" db="EMBL/GenBank/DDBJ databases">
        <authorList>
            <person name="Zheng R.K."/>
            <person name="Sun C.M."/>
        </authorList>
    </citation>
    <scope>NUCLEOTIDE SEQUENCE [LARGE SCALE GENOMIC DNA]</scope>
    <source>
        <strain evidence="2">rifampicinis</strain>
    </source>
</reference>